<comment type="caution">
    <text evidence="2">The sequence shown here is derived from an EMBL/GenBank/DDBJ whole genome shotgun (WGS) entry which is preliminary data.</text>
</comment>
<dbReference type="AlphaFoldDB" id="A0A0K9PQQ5"/>
<gene>
    <name evidence="2" type="ORF">ZOSMA_183G00350</name>
</gene>
<reference evidence="3" key="1">
    <citation type="journal article" date="2016" name="Nature">
        <title>The genome of the seagrass Zostera marina reveals angiosperm adaptation to the sea.</title>
        <authorList>
            <person name="Olsen J.L."/>
            <person name="Rouze P."/>
            <person name="Verhelst B."/>
            <person name="Lin Y.-C."/>
            <person name="Bayer T."/>
            <person name="Collen J."/>
            <person name="Dattolo E."/>
            <person name="De Paoli E."/>
            <person name="Dittami S."/>
            <person name="Maumus F."/>
            <person name="Michel G."/>
            <person name="Kersting A."/>
            <person name="Lauritano C."/>
            <person name="Lohaus R."/>
            <person name="Toepel M."/>
            <person name="Tonon T."/>
            <person name="Vanneste K."/>
            <person name="Amirebrahimi M."/>
            <person name="Brakel J."/>
            <person name="Bostroem C."/>
            <person name="Chovatia M."/>
            <person name="Grimwood J."/>
            <person name="Jenkins J.W."/>
            <person name="Jueterbock A."/>
            <person name="Mraz A."/>
            <person name="Stam W.T."/>
            <person name="Tice H."/>
            <person name="Bornberg-Bauer E."/>
            <person name="Green P.J."/>
            <person name="Pearson G.A."/>
            <person name="Procaccini G."/>
            <person name="Duarte C.M."/>
            <person name="Schmutz J."/>
            <person name="Reusch T.B.H."/>
            <person name="Van de Peer Y."/>
        </authorList>
    </citation>
    <scope>NUCLEOTIDE SEQUENCE [LARGE SCALE GENOMIC DNA]</scope>
    <source>
        <strain evidence="3">cv. Finnish</strain>
    </source>
</reference>
<evidence type="ECO:0000313" key="3">
    <source>
        <dbReference type="Proteomes" id="UP000036987"/>
    </source>
</evidence>
<feature type="region of interest" description="Disordered" evidence="1">
    <location>
        <begin position="67"/>
        <end position="90"/>
    </location>
</feature>
<protein>
    <submittedName>
        <fullName evidence="2">Uncharacterized protein</fullName>
    </submittedName>
</protein>
<dbReference type="Proteomes" id="UP000036987">
    <property type="component" value="Unassembled WGS sequence"/>
</dbReference>
<organism evidence="2 3">
    <name type="scientific">Zostera marina</name>
    <name type="common">Eelgrass</name>
    <dbReference type="NCBI Taxonomy" id="29655"/>
    <lineage>
        <taxon>Eukaryota</taxon>
        <taxon>Viridiplantae</taxon>
        <taxon>Streptophyta</taxon>
        <taxon>Embryophyta</taxon>
        <taxon>Tracheophyta</taxon>
        <taxon>Spermatophyta</taxon>
        <taxon>Magnoliopsida</taxon>
        <taxon>Liliopsida</taxon>
        <taxon>Zosteraceae</taxon>
        <taxon>Zostera</taxon>
    </lineage>
</organism>
<evidence type="ECO:0000313" key="2">
    <source>
        <dbReference type="EMBL" id="KMZ71301.1"/>
    </source>
</evidence>
<dbReference type="PANTHER" id="PTHR33622">
    <property type="entry name" value="OS03G0724500 PROTEIN"/>
    <property type="match status" value="1"/>
</dbReference>
<accession>A0A0K9PQQ5</accession>
<keyword evidence="3" id="KW-1185">Reference proteome</keyword>
<sequence>MEPKEDTSSHFTSSIKINPCRKKKSQNASFIQDIKDHIDEFINASMEDHKNCFKSTMQRMFNMSKAVEDKSEVTKPQVESSLPLKKAVSE</sequence>
<proteinExistence type="predicted"/>
<evidence type="ECO:0000256" key="1">
    <source>
        <dbReference type="SAM" id="MobiDB-lite"/>
    </source>
</evidence>
<dbReference type="PANTHER" id="PTHR33622:SF10">
    <property type="entry name" value="MARKER FOR OXIDATIVE STRESS RESPONSE PROTEIN"/>
    <property type="match status" value="1"/>
</dbReference>
<dbReference type="EMBL" id="LFYR01000680">
    <property type="protein sequence ID" value="KMZ71301.1"/>
    <property type="molecule type" value="Genomic_DNA"/>
</dbReference>
<dbReference type="OrthoDB" id="1923810at2759"/>
<dbReference type="OMA" id="NASMEDH"/>
<name>A0A0K9PQQ5_ZOSMR</name>